<evidence type="ECO:0000313" key="3">
    <source>
        <dbReference type="WBParaSite" id="GPUH_0000326201-mRNA-1"/>
    </source>
</evidence>
<evidence type="ECO:0000313" key="2">
    <source>
        <dbReference type="Proteomes" id="UP000271098"/>
    </source>
</evidence>
<gene>
    <name evidence="1" type="ORF">GPUH_LOCUS3256</name>
</gene>
<dbReference type="AlphaFoldDB" id="A0A183D3G6"/>
<dbReference type="EMBL" id="UYRT01005444">
    <property type="protein sequence ID" value="VDK38720.1"/>
    <property type="molecule type" value="Genomic_DNA"/>
</dbReference>
<proteinExistence type="predicted"/>
<evidence type="ECO:0000313" key="1">
    <source>
        <dbReference type="EMBL" id="VDK38720.1"/>
    </source>
</evidence>
<reference evidence="1 2" key="2">
    <citation type="submission" date="2018-11" db="EMBL/GenBank/DDBJ databases">
        <authorList>
            <consortium name="Pathogen Informatics"/>
        </authorList>
    </citation>
    <scope>NUCLEOTIDE SEQUENCE [LARGE SCALE GENOMIC DNA]</scope>
</reference>
<dbReference type="Proteomes" id="UP000271098">
    <property type="component" value="Unassembled WGS sequence"/>
</dbReference>
<accession>A0A183D3G6</accession>
<name>A0A183D3G6_9BILA</name>
<sequence length="77" mass="9024">MAYTFEYRGKQYNKKHMGLSATPRLHILQQTLLTTMVNMYELHLTPQAIVVVSCTIHVPEEKNKYRNEELKLGMITQ</sequence>
<organism evidence="3">
    <name type="scientific">Gongylonema pulchrum</name>
    <dbReference type="NCBI Taxonomy" id="637853"/>
    <lineage>
        <taxon>Eukaryota</taxon>
        <taxon>Metazoa</taxon>
        <taxon>Ecdysozoa</taxon>
        <taxon>Nematoda</taxon>
        <taxon>Chromadorea</taxon>
        <taxon>Rhabditida</taxon>
        <taxon>Spirurina</taxon>
        <taxon>Spiruromorpha</taxon>
        <taxon>Spiruroidea</taxon>
        <taxon>Gongylonematidae</taxon>
        <taxon>Gongylonema</taxon>
    </lineage>
</organism>
<reference evidence="3" key="1">
    <citation type="submission" date="2016-06" db="UniProtKB">
        <authorList>
            <consortium name="WormBaseParasite"/>
        </authorList>
    </citation>
    <scope>IDENTIFICATION</scope>
</reference>
<keyword evidence="2" id="KW-1185">Reference proteome</keyword>
<dbReference type="WBParaSite" id="GPUH_0000326201-mRNA-1">
    <property type="protein sequence ID" value="GPUH_0000326201-mRNA-1"/>
    <property type="gene ID" value="GPUH_0000326201"/>
</dbReference>
<protein>
    <submittedName>
        <fullName evidence="3">Piwi domain-containing protein</fullName>
    </submittedName>
</protein>